<dbReference type="PANTHER" id="PTHR36302:SF1">
    <property type="entry name" value="COPPER CHAPERONE PCU(A)C"/>
    <property type="match status" value="1"/>
</dbReference>
<dbReference type="InterPro" id="IPR058248">
    <property type="entry name" value="Lxx211020-like"/>
</dbReference>
<feature type="region of interest" description="Disordered" evidence="1">
    <location>
        <begin position="144"/>
        <end position="168"/>
    </location>
</feature>
<dbReference type="AlphaFoldDB" id="A0A918JI63"/>
<reference evidence="3" key="2">
    <citation type="submission" date="2020-09" db="EMBL/GenBank/DDBJ databases">
        <authorList>
            <person name="Sun Q."/>
            <person name="Kim S."/>
        </authorList>
    </citation>
    <scope>NUCLEOTIDE SEQUENCE</scope>
    <source>
        <strain evidence="3">KCTC 23732</strain>
    </source>
</reference>
<gene>
    <name evidence="3" type="ORF">GCM10011450_07120</name>
</gene>
<protein>
    <submittedName>
        <fullName evidence="3">Transporter</fullName>
    </submittedName>
</protein>
<dbReference type="PANTHER" id="PTHR36302">
    <property type="entry name" value="BLR7088 PROTEIN"/>
    <property type="match status" value="1"/>
</dbReference>
<name>A0A918JI63_9BURK</name>
<keyword evidence="2" id="KW-0732">Signal</keyword>
<evidence type="ECO:0000313" key="3">
    <source>
        <dbReference type="EMBL" id="GGW79887.1"/>
    </source>
</evidence>
<sequence>MKFLIKPINSVLIISAALFSASASAAVTVEDAWVRATVQGQQATGAFMKLTSDTDGKLIEAKSNISKAVEIHEMAMQDDVMKMRQIPSLDLPNGKQVELKPGGYHIMFIDLHHQVKENDEIDLQLVVENKDGSKETINIKAPARPLAKSAESSMHGHGQPVQMNKHGH</sequence>
<evidence type="ECO:0000256" key="2">
    <source>
        <dbReference type="SAM" id="SignalP"/>
    </source>
</evidence>
<dbReference type="SUPFAM" id="SSF110087">
    <property type="entry name" value="DR1885-like metal-binding protein"/>
    <property type="match status" value="1"/>
</dbReference>
<dbReference type="RefSeq" id="WP_189384087.1">
    <property type="nucleotide sequence ID" value="NZ_BAABFY010000007.1"/>
</dbReference>
<evidence type="ECO:0000256" key="1">
    <source>
        <dbReference type="SAM" id="MobiDB-lite"/>
    </source>
</evidence>
<dbReference type="Proteomes" id="UP000608345">
    <property type="component" value="Unassembled WGS sequence"/>
</dbReference>
<organism evidence="3 4">
    <name type="scientific">Advenella faeciporci</name>
    <dbReference type="NCBI Taxonomy" id="797535"/>
    <lineage>
        <taxon>Bacteria</taxon>
        <taxon>Pseudomonadati</taxon>
        <taxon>Pseudomonadota</taxon>
        <taxon>Betaproteobacteria</taxon>
        <taxon>Burkholderiales</taxon>
        <taxon>Alcaligenaceae</taxon>
    </lineage>
</organism>
<comment type="caution">
    <text evidence="3">The sequence shown here is derived from an EMBL/GenBank/DDBJ whole genome shotgun (WGS) entry which is preliminary data.</text>
</comment>
<evidence type="ECO:0000313" key="4">
    <source>
        <dbReference type="Proteomes" id="UP000608345"/>
    </source>
</evidence>
<feature type="signal peptide" evidence="2">
    <location>
        <begin position="1"/>
        <end position="25"/>
    </location>
</feature>
<feature type="chain" id="PRO_5037010361" evidence="2">
    <location>
        <begin position="26"/>
        <end position="168"/>
    </location>
</feature>
<dbReference type="InterPro" id="IPR007410">
    <property type="entry name" value="LpqE-like"/>
</dbReference>
<proteinExistence type="predicted"/>
<dbReference type="EMBL" id="BMYS01000003">
    <property type="protein sequence ID" value="GGW79887.1"/>
    <property type="molecule type" value="Genomic_DNA"/>
</dbReference>
<dbReference type="Pfam" id="PF04314">
    <property type="entry name" value="PCuAC"/>
    <property type="match status" value="1"/>
</dbReference>
<dbReference type="InterPro" id="IPR036182">
    <property type="entry name" value="PCuAC_sf"/>
</dbReference>
<dbReference type="Gene3D" id="2.60.40.1890">
    <property type="entry name" value="PCu(A)C copper chaperone"/>
    <property type="match status" value="1"/>
</dbReference>
<keyword evidence="4" id="KW-1185">Reference proteome</keyword>
<accession>A0A918JI63</accession>
<reference evidence="3" key="1">
    <citation type="journal article" date="2014" name="Int. J. Syst. Evol. Microbiol.">
        <title>Complete genome sequence of Corynebacterium casei LMG S-19264T (=DSM 44701T), isolated from a smear-ripened cheese.</title>
        <authorList>
            <consortium name="US DOE Joint Genome Institute (JGI-PGF)"/>
            <person name="Walter F."/>
            <person name="Albersmeier A."/>
            <person name="Kalinowski J."/>
            <person name="Ruckert C."/>
        </authorList>
    </citation>
    <scope>NUCLEOTIDE SEQUENCE</scope>
    <source>
        <strain evidence="3">KCTC 23732</strain>
    </source>
</reference>